<sequence>MSNGMRYWDRIAAEPLYDSATPLIRLPSYDAFTSCRPTNGDPVKVVTRAMEAHARWTAANPGELRRQCLMLMVLMSVSTAVRGHMASAYVVASAVTTTPAVAYYGRCLWRALVHNGNRATLAFVFGGNLFTALTSLYAMAASVRFVVVAVQTLALIVATRLICDDCFSHDLLVCLQDWTNGAICDRAGGWAVAPQGKKTSSSYSKRASVPPVRLPASVVDVACSASCWASKPRKSHRGVAQQDVRVGSPCNGHDDIVPLV</sequence>
<reference evidence="2 4" key="1">
    <citation type="submission" date="2015-02" db="EMBL/GenBank/DDBJ databases">
        <authorList>
            <person name="Chooi Y.-H."/>
        </authorList>
    </citation>
    <scope>NUCLEOTIDE SEQUENCE [LARGE SCALE GENOMIC DNA]</scope>
    <source>
        <strain evidence="2">E3</strain>
    </source>
</reference>
<keyword evidence="1" id="KW-0812">Transmembrane</keyword>
<proteinExistence type="predicted"/>
<dbReference type="EMBL" id="CDSF01000115">
    <property type="protein sequence ID" value="CEP01662.1"/>
    <property type="molecule type" value="Genomic_DNA"/>
</dbReference>
<accession>A0A0G4J2E4</accession>
<evidence type="ECO:0000256" key="1">
    <source>
        <dbReference type="SAM" id="Phobius"/>
    </source>
</evidence>
<gene>
    <name evidence="2" type="ORF">PBRA_008604</name>
    <name evidence="3" type="ORF">PLBR_LOCUS9216</name>
</gene>
<evidence type="ECO:0000313" key="5">
    <source>
        <dbReference type="Proteomes" id="UP000290189"/>
    </source>
</evidence>
<dbReference type="Proteomes" id="UP000290189">
    <property type="component" value="Unassembled WGS sequence"/>
</dbReference>
<organism evidence="2 4">
    <name type="scientific">Plasmodiophora brassicae</name>
    <name type="common">Clubroot disease agent</name>
    <dbReference type="NCBI Taxonomy" id="37360"/>
    <lineage>
        <taxon>Eukaryota</taxon>
        <taxon>Sar</taxon>
        <taxon>Rhizaria</taxon>
        <taxon>Endomyxa</taxon>
        <taxon>Phytomyxea</taxon>
        <taxon>Plasmodiophorida</taxon>
        <taxon>Plasmodiophoridae</taxon>
        <taxon>Plasmodiophora</taxon>
    </lineage>
</organism>
<dbReference type="EMBL" id="OVEO01000020">
    <property type="protein sequence ID" value="SPR02001.1"/>
    <property type="molecule type" value="Genomic_DNA"/>
</dbReference>
<geneLocation type="mitochondrion" evidence="3"/>
<keyword evidence="4" id="KW-1185">Reference proteome</keyword>
<feature type="transmembrane region" description="Helical" evidence="1">
    <location>
        <begin position="119"/>
        <end position="139"/>
    </location>
</feature>
<keyword evidence="3" id="KW-0496">Mitochondrion</keyword>
<evidence type="ECO:0000313" key="3">
    <source>
        <dbReference type="EMBL" id="SPR02001.1"/>
    </source>
</evidence>
<reference evidence="3 5" key="2">
    <citation type="submission" date="2018-03" db="EMBL/GenBank/DDBJ databases">
        <authorList>
            <person name="Fogelqvist J."/>
        </authorList>
    </citation>
    <scope>NUCLEOTIDE SEQUENCE [LARGE SCALE GENOMIC DNA]</scope>
</reference>
<dbReference type="AlphaFoldDB" id="A0A0G4J2E4"/>
<name>A0A0G4J2E4_PLABS</name>
<keyword evidence="1" id="KW-1133">Transmembrane helix</keyword>
<protein>
    <submittedName>
        <fullName evidence="2">Uncharacterized protein</fullName>
    </submittedName>
</protein>
<evidence type="ECO:0000313" key="2">
    <source>
        <dbReference type="EMBL" id="CEP01662.1"/>
    </source>
</evidence>
<keyword evidence="1" id="KW-0472">Membrane</keyword>
<dbReference type="Proteomes" id="UP000039324">
    <property type="component" value="Unassembled WGS sequence"/>
</dbReference>
<evidence type="ECO:0000313" key="4">
    <source>
        <dbReference type="Proteomes" id="UP000039324"/>
    </source>
</evidence>